<dbReference type="PROSITE" id="PS50004">
    <property type="entry name" value="C2"/>
    <property type="match status" value="1"/>
</dbReference>
<dbReference type="InterPro" id="IPR035892">
    <property type="entry name" value="C2_domain_sf"/>
</dbReference>
<dbReference type="EMBL" id="CAJGYM010000016">
    <property type="protein sequence ID" value="CAD6190492.1"/>
    <property type="molecule type" value="Genomic_DNA"/>
</dbReference>
<protein>
    <recommendedName>
        <fullName evidence="2">C2 domain-containing protein</fullName>
    </recommendedName>
</protein>
<feature type="region of interest" description="Disordered" evidence="1">
    <location>
        <begin position="590"/>
        <end position="610"/>
    </location>
</feature>
<feature type="compositionally biased region" description="Low complexity" evidence="1">
    <location>
        <begin position="85"/>
        <end position="97"/>
    </location>
</feature>
<gene>
    <name evidence="3" type="ORF">CAUJ_LOCUS6411</name>
</gene>
<feature type="compositionally biased region" description="Basic and acidic residues" evidence="1">
    <location>
        <begin position="673"/>
        <end position="682"/>
    </location>
</feature>
<feature type="region of interest" description="Disordered" evidence="1">
    <location>
        <begin position="657"/>
        <end position="682"/>
    </location>
</feature>
<dbReference type="AlphaFoldDB" id="A0A8S1H591"/>
<feature type="region of interest" description="Disordered" evidence="1">
    <location>
        <begin position="64"/>
        <end position="107"/>
    </location>
</feature>
<accession>A0A8S1H591</accession>
<organism evidence="3 4">
    <name type="scientific">Caenorhabditis auriculariae</name>
    <dbReference type="NCBI Taxonomy" id="2777116"/>
    <lineage>
        <taxon>Eukaryota</taxon>
        <taxon>Metazoa</taxon>
        <taxon>Ecdysozoa</taxon>
        <taxon>Nematoda</taxon>
        <taxon>Chromadorea</taxon>
        <taxon>Rhabditida</taxon>
        <taxon>Rhabditina</taxon>
        <taxon>Rhabditomorpha</taxon>
        <taxon>Rhabditoidea</taxon>
        <taxon>Rhabditidae</taxon>
        <taxon>Peloderinae</taxon>
        <taxon>Caenorhabditis</taxon>
    </lineage>
</organism>
<keyword evidence="4" id="KW-1185">Reference proteome</keyword>
<dbReference type="CDD" id="cd00030">
    <property type="entry name" value="C2"/>
    <property type="match status" value="1"/>
</dbReference>
<dbReference type="Pfam" id="PF00168">
    <property type="entry name" value="C2"/>
    <property type="match status" value="1"/>
</dbReference>
<evidence type="ECO:0000313" key="4">
    <source>
        <dbReference type="Proteomes" id="UP000835052"/>
    </source>
</evidence>
<sequence length="682" mass="76952">MDFLARLLSTRERAMHIRGHRCVCFSGAAATRRALICSLSMSRKPMSQRLNLFRYSQMEGNEYRIDQSSDDESSAVDFDSTDSLSSQETESSGPTEPTEGDHHWMRRPALGMHVKNRRMSLDPSMIQPMRSFGTNNEPPRGAPSPHLYTKIDRTRSRHQSRQNKPYQQYPIPGLTMIEEISPIRSDSVVSGQDIPPVPSLRLTSTWNPQITSTTTSLCQFQGSAPLLPKTNPHHGPKFIASTPRTPRTSLHRRLEGKQFRSMYDLSDQKSNLEGSSSATDLEWENCPWTMKEPAPPKPAYYRPEHFGLPAPVARNMGINGIVFLTMSLRGRSLKVHVQRGVYFRDASQIQVCSYLRAELRHRPVQARNPKRRCASSLARHLRYEETYRTRLIPTTNRPVFQETFQFTVPEDTSRDFLMLSVYAMNADDTQTKKMMGCMAFPLRRLLKKARETNGEYFYYHGETEIGEEVEINNGGFFLLSPKYGEKRNLPQSKIKIQTFYNDPALSGSSQVLSYGSSSKMNSESSSRHSISGPLELNGMGGCDSYYSSTGDIRLHNNPHHLDYTSASSSTNASSDFRKRPQHLYHRATLPSITTTTSENTSDADNASSMSPIQFRRPDQQYLCPDDVSGIHGAAYHDSPKGSGAAVRRAASFTFSPKNSVAKNNQRPAQVMTGEEKGKRRFL</sequence>
<evidence type="ECO:0000313" key="3">
    <source>
        <dbReference type="EMBL" id="CAD6190492.1"/>
    </source>
</evidence>
<dbReference type="SMART" id="SM00239">
    <property type="entry name" value="C2"/>
    <property type="match status" value="1"/>
</dbReference>
<dbReference type="Proteomes" id="UP000835052">
    <property type="component" value="Unassembled WGS sequence"/>
</dbReference>
<reference evidence="3" key="1">
    <citation type="submission" date="2020-10" db="EMBL/GenBank/DDBJ databases">
        <authorList>
            <person name="Kikuchi T."/>
        </authorList>
    </citation>
    <scope>NUCLEOTIDE SEQUENCE</scope>
    <source>
        <strain evidence="3">NKZ352</strain>
    </source>
</reference>
<dbReference type="InterPro" id="IPR000008">
    <property type="entry name" value="C2_dom"/>
</dbReference>
<dbReference type="OrthoDB" id="196547at2759"/>
<comment type="caution">
    <text evidence="3">The sequence shown here is derived from an EMBL/GenBank/DDBJ whole genome shotgun (WGS) entry which is preliminary data.</text>
</comment>
<evidence type="ECO:0000256" key="1">
    <source>
        <dbReference type="SAM" id="MobiDB-lite"/>
    </source>
</evidence>
<dbReference type="SUPFAM" id="SSF49562">
    <property type="entry name" value="C2 domain (Calcium/lipid-binding domain, CaLB)"/>
    <property type="match status" value="1"/>
</dbReference>
<evidence type="ECO:0000259" key="2">
    <source>
        <dbReference type="PROSITE" id="PS50004"/>
    </source>
</evidence>
<proteinExistence type="predicted"/>
<dbReference type="Gene3D" id="2.60.40.150">
    <property type="entry name" value="C2 domain"/>
    <property type="match status" value="1"/>
</dbReference>
<name>A0A8S1H591_9PELO</name>
<feature type="domain" description="C2" evidence="2">
    <location>
        <begin position="314"/>
        <end position="456"/>
    </location>
</feature>
<feature type="compositionally biased region" description="Polar residues" evidence="1">
    <location>
        <begin position="657"/>
        <end position="667"/>
    </location>
</feature>